<evidence type="ECO:0000256" key="18">
    <source>
        <dbReference type="ARBA" id="ARBA00029893"/>
    </source>
</evidence>
<reference evidence="20" key="1">
    <citation type="submission" date="2013-10" db="EMBL/GenBank/DDBJ databases">
        <title>Genomic analysis of the causative agents of coccidiosis in chickens.</title>
        <authorList>
            <person name="Reid A.J."/>
            <person name="Blake D."/>
            <person name="Billington K."/>
            <person name="Browne H."/>
            <person name="Dunn M."/>
            <person name="Hung S."/>
            <person name="Kawahara F."/>
            <person name="Miranda-Saavedra D."/>
            <person name="Mourier T."/>
            <person name="Nagra H."/>
            <person name="Otto T.D."/>
            <person name="Rawlings N."/>
            <person name="Sanchez A."/>
            <person name="Sanders M."/>
            <person name="Subramaniam C."/>
            <person name="Tay Y."/>
            <person name="Dear P."/>
            <person name="Doerig C."/>
            <person name="Gruber A."/>
            <person name="Parkinson J."/>
            <person name="Shirley M."/>
            <person name="Wan K.L."/>
            <person name="Berriman M."/>
            <person name="Tomley F."/>
            <person name="Pain A."/>
        </authorList>
    </citation>
    <scope>NUCLEOTIDE SEQUENCE [LARGE SCALE GENOMIC DNA]</scope>
    <source>
        <strain evidence="20">Houghton</strain>
    </source>
</reference>
<keyword evidence="17" id="KW-1208">Phospholipid metabolism</keyword>
<evidence type="ECO:0000256" key="15">
    <source>
        <dbReference type="ARBA" id="ARBA00023136"/>
    </source>
</evidence>
<feature type="compositionally biased region" description="Low complexity" evidence="19">
    <location>
        <begin position="64"/>
        <end position="82"/>
    </location>
</feature>
<keyword evidence="9" id="KW-0808">Transferase</keyword>
<keyword evidence="14" id="KW-0496">Mitochondrion</keyword>
<dbReference type="InterPro" id="IPR015222">
    <property type="entry name" value="Tam41"/>
</dbReference>
<feature type="region of interest" description="Disordered" evidence="19">
    <location>
        <begin position="48"/>
        <end position="98"/>
    </location>
</feature>
<evidence type="ECO:0000256" key="12">
    <source>
        <dbReference type="ARBA" id="ARBA00022842"/>
    </source>
</evidence>
<comment type="similarity">
    <text evidence="5">Belongs to the TAM41 family.</text>
</comment>
<evidence type="ECO:0000256" key="5">
    <source>
        <dbReference type="ARBA" id="ARBA00005458"/>
    </source>
</evidence>
<evidence type="ECO:0000256" key="4">
    <source>
        <dbReference type="ARBA" id="ARBA00005189"/>
    </source>
</evidence>
<feature type="compositionally biased region" description="Polar residues" evidence="19">
    <location>
        <begin position="275"/>
        <end position="285"/>
    </location>
</feature>
<dbReference type="GO" id="GO:0005743">
    <property type="term" value="C:mitochondrial inner membrane"/>
    <property type="evidence" value="ECO:0007669"/>
    <property type="project" value="UniProtKB-SubCell"/>
</dbReference>
<sequence>MAPASSNGGPPKEGQATKQSPCIPFNLNVPPVECCICYGSSFFPQLQRTGAPQGPPSPGPPVRPDGGPSQQQQQPGGPIGAPSRQGGDTSSSRGGSPMGDLLLLVPQQQLLQWHRDNLKANLHHYSSVFEFASLLGGLQTAAEAALLLTKASGVHILFNCRVPTGLDSPKMQQAHPQQLPNLLLLLLLLHLRFCLALQLRLALLLLPDGVSLECLLKEIVSLSYKGDFRVPFAEDPNKVQAIVGDQTPQLMNTPSATVPLRDTSNTPKRPIRDSTGPNQGPTNQGPFKVNGQGPSLCSIYLPLLSEISSVHLEVEGGGPLGTGGPLGALGGPPLLQRLVNPAHVEGGGPTDIRDKASPIDVELRRIRIRQDRSPAALAALYDPLPLSVRQRAEAVFHRPLRSSSGFFCGVSGGPPVALNKTGGPHVKPPPPSALQRGLQQLMFGPTLKCSLKNAVSAGLGASVLYSLHKLGKRLGLR</sequence>
<keyword evidence="15" id="KW-0472">Membrane</keyword>
<evidence type="ECO:0000256" key="10">
    <source>
        <dbReference type="ARBA" id="ARBA00022695"/>
    </source>
</evidence>
<dbReference type="Proteomes" id="UP000018050">
    <property type="component" value="Unassembled WGS sequence"/>
</dbReference>
<feature type="region of interest" description="Disordered" evidence="19">
    <location>
        <begin position="246"/>
        <end position="290"/>
    </location>
</feature>
<dbReference type="VEuPathDB" id="ToxoDB:EAH_00007700"/>
<reference evidence="20" key="2">
    <citation type="submission" date="2013-10" db="EMBL/GenBank/DDBJ databases">
        <authorList>
            <person name="Aslett M."/>
        </authorList>
    </citation>
    <scope>NUCLEOTIDE SEQUENCE [LARGE SCALE GENOMIC DNA]</scope>
    <source>
        <strain evidence="20">Houghton</strain>
    </source>
</reference>
<evidence type="ECO:0000313" key="20">
    <source>
        <dbReference type="EMBL" id="CDI83250.1"/>
    </source>
</evidence>
<evidence type="ECO:0000256" key="3">
    <source>
        <dbReference type="ARBA" id="ARBA00005119"/>
    </source>
</evidence>
<evidence type="ECO:0000256" key="8">
    <source>
        <dbReference type="ARBA" id="ARBA00022516"/>
    </source>
</evidence>
<evidence type="ECO:0000256" key="14">
    <source>
        <dbReference type="ARBA" id="ARBA00023128"/>
    </source>
</evidence>
<evidence type="ECO:0000256" key="11">
    <source>
        <dbReference type="ARBA" id="ARBA00022792"/>
    </source>
</evidence>
<protein>
    <recommendedName>
        <fullName evidence="7">Phosphatidate cytidylyltransferase, mitochondrial</fullName>
        <ecNumber evidence="6">2.7.7.41</ecNumber>
    </recommendedName>
    <alternativeName>
        <fullName evidence="18">CDP-diacylglycerol synthase</fullName>
    </alternativeName>
</protein>
<dbReference type="EC" id="2.7.7.41" evidence="6"/>
<dbReference type="GO" id="GO:0032049">
    <property type="term" value="P:cardiolipin biosynthetic process"/>
    <property type="evidence" value="ECO:0007669"/>
    <property type="project" value="InterPro"/>
</dbReference>
<evidence type="ECO:0000313" key="21">
    <source>
        <dbReference type="Proteomes" id="UP000018050"/>
    </source>
</evidence>
<accession>U6GSU6</accession>
<dbReference type="EMBL" id="HG673385">
    <property type="protein sequence ID" value="CDI83250.1"/>
    <property type="molecule type" value="Genomic_DNA"/>
</dbReference>
<evidence type="ECO:0000256" key="13">
    <source>
        <dbReference type="ARBA" id="ARBA00023098"/>
    </source>
</evidence>
<dbReference type="PANTHER" id="PTHR13619">
    <property type="entry name" value="PHOSPHATIDATE CYTIDYLYLTRANSFERASE, MITOCHONDRIAL"/>
    <property type="match status" value="1"/>
</dbReference>
<keyword evidence="10" id="KW-0548">Nucleotidyltransferase</keyword>
<dbReference type="GO" id="GO:0004605">
    <property type="term" value="F:phosphatidate cytidylyltransferase activity"/>
    <property type="evidence" value="ECO:0007669"/>
    <property type="project" value="UniProtKB-EC"/>
</dbReference>
<keyword evidence="16" id="KW-0594">Phospholipid biosynthesis</keyword>
<comment type="pathway">
    <text evidence="3">Phospholipid metabolism; CDP-diacylglycerol biosynthesis; CDP-diacylglycerol from sn-glycerol 3-phosphate: step 3/3.</text>
</comment>
<dbReference type="OMA" id="LFNCRVP"/>
<feature type="compositionally biased region" description="Pro residues" evidence="19">
    <location>
        <begin position="53"/>
        <end position="63"/>
    </location>
</feature>
<keyword evidence="12" id="KW-0460">Magnesium</keyword>
<name>U6GSU6_EIMAC</name>
<evidence type="ECO:0000256" key="1">
    <source>
        <dbReference type="ARBA" id="ARBA00001946"/>
    </source>
</evidence>
<comment type="subcellular location">
    <subcellularLocation>
        <location evidence="2">Mitochondrion inner membrane</location>
        <topology evidence="2">Peripheral membrane protein</topology>
        <orientation evidence="2">Matrix side</orientation>
    </subcellularLocation>
</comment>
<keyword evidence="21" id="KW-1185">Reference proteome</keyword>
<evidence type="ECO:0000256" key="7">
    <source>
        <dbReference type="ARBA" id="ARBA00018337"/>
    </source>
</evidence>
<keyword evidence="13" id="KW-0443">Lipid metabolism</keyword>
<feature type="compositionally biased region" description="Polar residues" evidence="19">
    <location>
        <begin position="246"/>
        <end position="267"/>
    </location>
</feature>
<keyword evidence="11" id="KW-0999">Mitochondrion inner membrane</keyword>
<dbReference type="OrthoDB" id="341477at2759"/>
<dbReference type="RefSeq" id="XP_013247593.1">
    <property type="nucleotide sequence ID" value="XM_013392139.1"/>
</dbReference>
<evidence type="ECO:0000256" key="19">
    <source>
        <dbReference type="SAM" id="MobiDB-lite"/>
    </source>
</evidence>
<evidence type="ECO:0000256" key="17">
    <source>
        <dbReference type="ARBA" id="ARBA00023264"/>
    </source>
</evidence>
<dbReference type="GO" id="GO:0016024">
    <property type="term" value="P:CDP-diacylglycerol biosynthetic process"/>
    <property type="evidence" value="ECO:0007669"/>
    <property type="project" value="UniProtKB-UniPathway"/>
</dbReference>
<comment type="cofactor">
    <cofactor evidence="1">
        <name>Mg(2+)</name>
        <dbReference type="ChEBI" id="CHEBI:18420"/>
    </cofactor>
</comment>
<dbReference type="AlphaFoldDB" id="U6GSU6"/>
<keyword evidence="8" id="KW-0444">Lipid biosynthesis</keyword>
<evidence type="ECO:0000256" key="9">
    <source>
        <dbReference type="ARBA" id="ARBA00022679"/>
    </source>
</evidence>
<evidence type="ECO:0000256" key="6">
    <source>
        <dbReference type="ARBA" id="ARBA00012487"/>
    </source>
</evidence>
<dbReference type="UniPathway" id="UPA00557">
    <property type="reaction ID" value="UER00614"/>
</dbReference>
<gene>
    <name evidence="20" type="ORF">EAH_00007700</name>
</gene>
<evidence type="ECO:0000256" key="2">
    <source>
        <dbReference type="ARBA" id="ARBA00004443"/>
    </source>
</evidence>
<organism evidence="20 21">
    <name type="scientific">Eimeria acervulina</name>
    <name type="common">Coccidian parasite</name>
    <dbReference type="NCBI Taxonomy" id="5801"/>
    <lineage>
        <taxon>Eukaryota</taxon>
        <taxon>Sar</taxon>
        <taxon>Alveolata</taxon>
        <taxon>Apicomplexa</taxon>
        <taxon>Conoidasida</taxon>
        <taxon>Coccidia</taxon>
        <taxon>Eucoccidiorida</taxon>
        <taxon>Eimeriorina</taxon>
        <taxon>Eimeriidae</taxon>
        <taxon>Eimeria</taxon>
    </lineage>
</organism>
<comment type="pathway">
    <text evidence="4">Lipid metabolism.</text>
</comment>
<proteinExistence type="inferred from homology"/>
<dbReference type="PANTHER" id="PTHR13619:SF0">
    <property type="entry name" value="PHOSPHATIDATE CYTIDYLYLTRANSFERASE, MITOCHONDRIAL"/>
    <property type="match status" value="1"/>
</dbReference>
<dbReference type="Pfam" id="PF09139">
    <property type="entry name" value="Tam41_Mmp37"/>
    <property type="match status" value="2"/>
</dbReference>
<dbReference type="GeneID" id="25268840"/>
<evidence type="ECO:0000256" key="16">
    <source>
        <dbReference type="ARBA" id="ARBA00023209"/>
    </source>
</evidence>